<dbReference type="STRING" id="1423750.FC89_GL000524"/>
<dbReference type="SUPFAM" id="SSF46689">
    <property type="entry name" value="Homeodomain-like"/>
    <property type="match status" value="1"/>
</dbReference>
<name>A0A0R1VKG9_9LACO</name>
<keyword evidence="7" id="KW-1185">Reference proteome</keyword>
<evidence type="ECO:0000256" key="4">
    <source>
        <dbReference type="PROSITE-ProRule" id="PRU00335"/>
    </source>
</evidence>
<dbReference type="GO" id="GO:0000976">
    <property type="term" value="F:transcription cis-regulatory region binding"/>
    <property type="evidence" value="ECO:0007669"/>
    <property type="project" value="TreeGrafter"/>
</dbReference>
<feature type="DNA-binding region" description="H-T-H motif" evidence="4">
    <location>
        <begin position="32"/>
        <end position="51"/>
    </location>
</feature>
<feature type="domain" description="HTH tetR-type" evidence="5">
    <location>
        <begin position="9"/>
        <end position="69"/>
    </location>
</feature>
<dbReference type="InterPro" id="IPR009057">
    <property type="entry name" value="Homeodomain-like_sf"/>
</dbReference>
<dbReference type="OrthoDB" id="9796019at2"/>
<dbReference type="InterPro" id="IPR011075">
    <property type="entry name" value="TetR_C"/>
</dbReference>
<dbReference type="EMBL" id="AZGB01000015">
    <property type="protein sequence ID" value="KRM06384.1"/>
    <property type="molecule type" value="Genomic_DNA"/>
</dbReference>
<dbReference type="PANTHER" id="PTHR30055:SF148">
    <property type="entry name" value="TETR-FAMILY TRANSCRIPTIONAL REGULATOR"/>
    <property type="match status" value="1"/>
</dbReference>
<evidence type="ECO:0000313" key="6">
    <source>
        <dbReference type="EMBL" id="KRM06384.1"/>
    </source>
</evidence>
<evidence type="ECO:0000256" key="1">
    <source>
        <dbReference type="ARBA" id="ARBA00023015"/>
    </source>
</evidence>
<dbReference type="Gene3D" id="1.10.10.60">
    <property type="entry name" value="Homeodomain-like"/>
    <property type="match status" value="1"/>
</dbReference>
<protein>
    <submittedName>
        <fullName evidence="6">Transcription regulator</fullName>
    </submittedName>
</protein>
<sequence length="199" mass="22917">MTKTRRRGTELEAAIYQATRDILNQDGLEQLTFANVAERAGTSKPVIYRRWRSPFELAIAAIRDQIITENHGQLDEVVLTGQSLADDLFQVFERFTVSIDTFNQALVIAWFRHSDQQNNPEVKDLLNSVKQIDAHAIERVCQRAQKRGELQVGTLPRDLQLMPFDWLRYRVFANEPITDKTLHLLIDDFLVPAYQHALG</sequence>
<dbReference type="Pfam" id="PF00440">
    <property type="entry name" value="TetR_N"/>
    <property type="match status" value="1"/>
</dbReference>
<evidence type="ECO:0000256" key="2">
    <source>
        <dbReference type="ARBA" id="ARBA00023125"/>
    </source>
</evidence>
<dbReference type="Pfam" id="PF16859">
    <property type="entry name" value="TetR_C_11"/>
    <property type="match status" value="1"/>
</dbReference>
<dbReference type="InterPro" id="IPR050109">
    <property type="entry name" value="HTH-type_TetR-like_transc_reg"/>
</dbReference>
<keyword evidence="1" id="KW-0805">Transcription regulation</keyword>
<reference evidence="6 7" key="1">
    <citation type="journal article" date="2015" name="Genome Announc.">
        <title>Expanding the biotechnology potential of lactobacilli through comparative genomics of 213 strains and associated genera.</title>
        <authorList>
            <person name="Sun Z."/>
            <person name="Harris H.M."/>
            <person name="McCann A."/>
            <person name="Guo C."/>
            <person name="Argimon S."/>
            <person name="Zhang W."/>
            <person name="Yang X."/>
            <person name="Jeffery I.B."/>
            <person name="Cooney J.C."/>
            <person name="Kagawa T.F."/>
            <person name="Liu W."/>
            <person name="Song Y."/>
            <person name="Salvetti E."/>
            <person name="Wrobel A."/>
            <person name="Rasinkangas P."/>
            <person name="Parkhill J."/>
            <person name="Rea M.C."/>
            <person name="O'Sullivan O."/>
            <person name="Ritari J."/>
            <person name="Douillard F.P."/>
            <person name="Paul Ross R."/>
            <person name="Yang R."/>
            <person name="Briner A.E."/>
            <person name="Felis G.E."/>
            <person name="de Vos W.M."/>
            <person name="Barrangou R."/>
            <person name="Klaenhammer T.R."/>
            <person name="Caufield P.W."/>
            <person name="Cui Y."/>
            <person name="Zhang H."/>
            <person name="O'Toole P.W."/>
        </authorList>
    </citation>
    <scope>NUCLEOTIDE SEQUENCE [LARGE SCALE GENOMIC DNA]</scope>
    <source>
        <strain evidence="6 7">DSM 18630</strain>
    </source>
</reference>
<keyword evidence="3" id="KW-0804">Transcription</keyword>
<dbReference type="PROSITE" id="PS50977">
    <property type="entry name" value="HTH_TETR_2"/>
    <property type="match status" value="1"/>
</dbReference>
<dbReference type="InterPro" id="IPR001647">
    <property type="entry name" value="HTH_TetR"/>
</dbReference>
<dbReference type="AlphaFoldDB" id="A0A0R1VKG9"/>
<evidence type="ECO:0000259" key="5">
    <source>
        <dbReference type="PROSITE" id="PS50977"/>
    </source>
</evidence>
<accession>A0A0R1VKG9</accession>
<dbReference type="PANTHER" id="PTHR30055">
    <property type="entry name" value="HTH-TYPE TRANSCRIPTIONAL REGULATOR RUTR"/>
    <property type="match status" value="1"/>
</dbReference>
<dbReference type="SUPFAM" id="SSF48498">
    <property type="entry name" value="Tetracyclin repressor-like, C-terminal domain"/>
    <property type="match status" value="1"/>
</dbReference>
<dbReference type="InterPro" id="IPR036271">
    <property type="entry name" value="Tet_transcr_reg_TetR-rel_C_sf"/>
</dbReference>
<dbReference type="GO" id="GO:0003700">
    <property type="term" value="F:DNA-binding transcription factor activity"/>
    <property type="evidence" value="ECO:0007669"/>
    <property type="project" value="TreeGrafter"/>
</dbReference>
<dbReference type="GeneID" id="98318567"/>
<gene>
    <name evidence="6" type="ORF">FC89_GL000524</name>
</gene>
<evidence type="ECO:0000256" key="3">
    <source>
        <dbReference type="ARBA" id="ARBA00023163"/>
    </source>
</evidence>
<dbReference type="PATRIC" id="fig|1423750.3.peg.540"/>
<proteinExistence type="predicted"/>
<evidence type="ECO:0000313" key="7">
    <source>
        <dbReference type="Proteomes" id="UP000051451"/>
    </source>
</evidence>
<organism evidence="6 7">
    <name type="scientific">Liquorilactobacillus ghanensis DSM 18630</name>
    <dbReference type="NCBI Taxonomy" id="1423750"/>
    <lineage>
        <taxon>Bacteria</taxon>
        <taxon>Bacillati</taxon>
        <taxon>Bacillota</taxon>
        <taxon>Bacilli</taxon>
        <taxon>Lactobacillales</taxon>
        <taxon>Lactobacillaceae</taxon>
        <taxon>Liquorilactobacillus</taxon>
    </lineage>
</organism>
<dbReference type="Proteomes" id="UP000051451">
    <property type="component" value="Unassembled WGS sequence"/>
</dbReference>
<dbReference type="Gene3D" id="1.10.357.10">
    <property type="entry name" value="Tetracycline Repressor, domain 2"/>
    <property type="match status" value="1"/>
</dbReference>
<comment type="caution">
    <text evidence="6">The sequence shown here is derived from an EMBL/GenBank/DDBJ whole genome shotgun (WGS) entry which is preliminary data.</text>
</comment>
<dbReference type="RefSeq" id="WP_057871305.1">
    <property type="nucleotide sequence ID" value="NZ_AZGB01000015.1"/>
</dbReference>
<keyword evidence="2 4" id="KW-0238">DNA-binding</keyword>